<accession>A0AA38MU08</accession>
<protein>
    <submittedName>
        <fullName evidence="1">Uncharacterized protein</fullName>
    </submittedName>
</protein>
<sequence length="86" mass="9653">MGSYLGGNYSPLYQKLYKLLNGWKPRPPAPTNKLREITILSPQKSFDDVPNCNKFSGRCKLNRASRIFLSLGKMMAQVAGMQSETV</sequence>
<evidence type="ECO:0000313" key="1">
    <source>
        <dbReference type="EMBL" id="KAJ3666938.1"/>
    </source>
</evidence>
<keyword evidence="2" id="KW-1185">Reference proteome</keyword>
<evidence type="ECO:0000313" key="2">
    <source>
        <dbReference type="Proteomes" id="UP001168821"/>
    </source>
</evidence>
<gene>
    <name evidence="1" type="ORF">Zmor_002359</name>
</gene>
<dbReference type="AlphaFoldDB" id="A0AA38MU08"/>
<dbReference type="Proteomes" id="UP001168821">
    <property type="component" value="Unassembled WGS sequence"/>
</dbReference>
<reference evidence="1" key="1">
    <citation type="journal article" date="2023" name="G3 (Bethesda)">
        <title>Whole genome assemblies of Zophobas morio and Tenebrio molitor.</title>
        <authorList>
            <person name="Kaur S."/>
            <person name="Stinson S.A."/>
            <person name="diCenzo G.C."/>
        </authorList>
    </citation>
    <scope>NUCLEOTIDE SEQUENCE</scope>
    <source>
        <strain evidence="1">QUZm001</strain>
    </source>
</reference>
<dbReference type="EMBL" id="JALNTZ010000001">
    <property type="protein sequence ID" value="KAJ3666938.1"/>
    <property type="molecule type" value="Genomic_DNA"/>
</dbReference>
<organism evidence="1 2">
    <name type="scientific">Zophobas morio</name>
    <dbReference type="NCBI Taxonomy" id="2755281"/>
    <lineage>
        <taxon>Eukaryota</taxon>
        <taxon>Metazoa</taxon>
        <taxon>Ecdysozoa</taxon>
        <taxon>Arthropoda</taxon>
        <taxon>Hexapoda</taxon>
        <taxon>Insecta</taxon>
        <taxon>Pterygota</taxon>
        <taxon>Neoptera</taxon>
        <taxon>Endopterygota</taxon>
        <taxon>Coleoptera</taxon>
        <taxon>Polyphaga</taxon>
        <taxon>Cucujiformia</taxon>
        <taxon>Tenebrionidae</taxon>
        <taxon>Zophobas</taxon>
    </lineage>
</organism>
<comment type="caution">
    <text evidence="1">The sequence shown here is derived from an EMBL/GenBank/DDBJ whole genome shotgun (WGS) entry which is preliminary data.</text>
</comment>
<proteinExistence type="predicted"/>
<name>A0AA38MU08_9CUCU</name>